<reference evidence="2" key="1">
    <citation type="journal article" date="2018" name="Genome Biol.">
        <title>SKESA: strategic k-mer extension for scrupulous assemblies.</title>
        <authorList>
            <person name="Souvorov A."/>
            <person name="Agarwala R."/>
            <person name="Lipman D.J."/>
        </authorList>
    </citation>
    <scope>NUCLEOTIDE SEQUENCE</scope>
    <source>
        <strain evidence="2">Morganella morganii ARLG-3209</strain>
    </source>
</reference>
<dbReference type="AlphaFoldDB" id="A0AAN5MHD8"/>
<dbReference type="PANTHER" id="PTHR37291:SF1">
    <property type="entry name" value="TYPE IV METHYL-DIRECTED RESTRICTION ENZYME ECOKMCRB SUBUNIT"/>
    <property type="match status" value="1"/>
</dbReference>
<evidence type="ECO:0000259" key="1">
    <source>
        <dbReference type="Pfam" id="PF07728"/>
    </source>
</evidence>
<dbReference type="GO" id="GO:0005524">
    <property type="term" value="F:ATP binding"/>
    <property type="evidence" value="ECO:0007669"/>
    <property type="project" value="InterPro"/>
</dbReference>
<dbReference type="InterPro" id="IPR011704">
    <property type="entry name" value="ATPase_dyneun-rel_AAA"/>
</dbReference>
<sequence>MSKEEFDNAQHELRELTKTISSGCNQDVLGKAYQQIRSLVKSHVLRKHYWALCHRAFAAFYPDKLSSVINESAFSKVYFFLNNRFELGLSKDNGNWLERNIWLKTVLNNALDNNADDVELNMSLWYLYEDIEANNNSIRDTSAEIIDEEIATEYEHGRDYSIPKNQILYGPPGTGKTYKTIELAVQACEPEKYTKLTGFKGKQFREPLKKLYDELIDQKRIRFVTFHQSFGYEEFIEGLRAETNNGNVSYEIKPGIFRQICDDALLGQGDSGNRPELESAIEKFKKKCTEDDGVDLKTATGKGFRVRYTNNTTFRVYPDANEKLEYGYPASIKHIISLYYHNEAGIYNLPYVKGILSYLIRTYNIAPAVKSIPDGKKQNYVLIIDEINRGNIAKIFGELITLIESSKRLGEREALTVNLPYSSDTFGVPNNLYLIGTMNTADRSLTTLDTALRRRFEFTPLLPDSEALGNTDIMGVNLSRLLGTLNRRIRVLYDSEHTLGHAYFIPVIQLKETQEEAFKILQRVMKNKVLPLLEEYFYNDWDKIRLVLGDNQKKDDSLRFVRQVSEQQNLIELFGQDVPDELDEAGMSFQLCSDDDAVWNNPLAYQQIYDPEALNNENN</sequence>
<evidence type="ECO:0000313" key="3">
    <source>
        <dbReference type="Proteomes" id="UP000865968"/>
    </source>
</evidence>
<gene>
    <name evidence="2" type="ORF">I8608_002204</name>
</gene>
<feature type="domain" description="ATPase dynein-related AAA" evidence="1">
    <location>
        <begin position="378"/>
        <end position="456"/>
    </location>
</feature>
<dbReference type="Proteomes" id="UP000865968">
    <property type="component" value="Unassembled WGS sequence"/>
</dbReference>
<name>A0AAN5MHD8_MORMO</name>
<dbReference type="Gene3D" id="3.40.50.300">
    <property type="entry name" value="P-loop containing nucleotide triphosphate hydrolases"/>
    <property type="match status" value="1"/>
</dbReference>
<dbReference type="Pfam" id="PF07728">
    <property type="entry name" value="AAA_5"/>
    <property type="match status" value="1"/>
</dbReference>
<dbReference type="PANTHER" id="PTHR37291">
    <property type="entry name" value="5-METHYLCYTOSINE-SPECIFIC RESTRICTION ENZYME B"/>
    <property type="match status" value="1"/>
</dbReference>
<dbReference type="InterPro" id="IPR027417">
    <property type="entry name" value="P-loop_NTPase"/>
</dbReference>
<dbReference type="EMBL" id="DACSWI010000006">
    <property type="protein sequence ID" value="HAT3809345.1"/>
    <property type="molecule type" value="Genomic_DNA"/>
</dbReference>
<dbReference type="InterPro" id="IPR052934">
    <property type="entry name" value="Methyl-DNA_Rec/Restrict_Enz"/>
</dbReference>
<dbReference type="SUPFAM" id="SSF52540">
    <property type="entry name" value="P-loop containing nucleoside triphosphate hydrolases"/>
    <property type="match status" value="1"/>
</dbReference>
<evidence type="ECO:0000313" key="2">
    <source>
        <dbReference type="EMBL" id="HAT3809345.1"/>
    </source>
</evidence>
<protein>
    <submittedName>
        <fullName evidence="2">AAA domain-containing protein</fullName>
    </submittedName>
</protein>
<comment type="caution">
    <text evidence="2">The sequence shown here is derived from an EMBL/GenBank/DDBJ whole genome shotgun (WGS) entry which is preliminary data.</text>
</comment>
<proteinExistence type="predicted"/>
<reference evidence="2" key="2">
    <citation type="submission" date="2020-10" db="EMBL/GenBank/DDBJ databases">
        <authorList>
            <consortium name="NCBI Pathogen Detection Project"/>
        </authorList>
    </citation>
    <scope>NUCLEOTIDE SEQUENCE</scope>
    <source>
        <strain evidence="2">Morganella morganii ARLG-3209</strain>
    </source>
</reference>
<dbReference type="GO" id="GO:0016887">
    <property type="term" value="F:ATP hydrolysis activity"/>
    <property type="evidence" value="ECO:0007669"/>
    <property type="project" value="InterPro"/>
</dbReference>
<organism evidence="2 3">
    <name type="scientific">Morganella morganii</name>
    <name type="common">Proteus morganii</name>
    <dbReference type="NCBI Taxonomy" id="582"/>
    <lineage>
        <taxon>Bacteria</taxon>
        <taxon>Pseudomonadati</taxon>
        <taxon>Pseudomonadota</taxon>
        <taxon>Gammaproteobacteria</taxon>
        <taxon>Enterobacterales</taxon>
        <taxon>Morganellaceae</taxon>
        <taxon>Morganella</taxon>
    </lineage>
</organism>
<accession>A0AAN5MHD8</accession>